<feature type="transmembrane region" description="Helical" evidence="6">
    <location>
        <begin position="197"/>
        <end position="216"/>
    </location>
</feature>
<gene>
    <name evidence="7" type="ORF">COK98_31235</name>
</gene>
<reference evidence="7 8" key="1">
    <citation type="submission" date="2017-09" db="EMBL/GenBank/DDBJ databases">
        <title>Large-scale bioinformatics analysis of Bacillus genomes uncovers conserved roles of natural products in bacterial physiology.</title>
        <authorList>
            <consortium name="Agbiome Team Llc"/>
            <person name="Bleich R.M."/>
            <person name="Grubbs K.J."/>
            <person name="Santa Maria K.C."/>
            <person name="Allen S.E."/>
            <person name="Farag S."/>
            <person name="Shank E.A."/>
            <person name="Bowers A."/>
        </authorList>
    </citation>
    <scope>NUCLEOTIDE SEQUENCE [LARGE SCALE GENOMIC DNA]</scope>
    <source>
        <strain evidence="7 8">AFS060282</strain>
    </source>
</reference>
<dbReference type="GO" id="GO:0005886">
    <property type="term" value="C:plasma membrane"/>
    <property type="evidence" value="ECO:0007669"/>
    <property type="project" value="UniProtKB-SubCell"/>
</dbReference>
<feature type="transmembrane region" description="Helical" evidence="6">
    <location>
        <begin position="376"/>
        <end position="398"/>
    </location>
</feature>
<dbReference type="Proteomes" id="UP000226257">
    <property type="component" value="Unassembled WGS sequence"/>
</dbReference>
<proteinExistence type="predicted"/>
<evidence type="ECO:0000313" key="8">
    <source>
        <dbReference type="Proteomes" id="UP000226257"/>
    </source>
</evidence>
<feature type="transmembrane region" description="Helical" evidence="6">
    <location>
        <begin position="36"/>
        <end position="55"/>
    </location>
</feature>
<sequence>MANFSWTLIGNIIYAASQWAIIMVLAKMLGSHAVGLYSLALAVTAPIYMFANLQLRQVQITDINNRFTFGIYLSLRCISTLIALMVIIILCFFNNYNAETKLIVMIIAVAKAIESISDLISGVLQKNEVMDLVSKSLIIKGIMTLLILCLVLFTTNNLSLAILSSFVFIRFLMLFFYDLKNARKLTPVKLEFSKKKIIKLTLESLPLGIVMMLISLNENIPRYFLEHFIGTEELGYFSSIAYIPFAGNIVIMALGQAASPRLAKYYLEDRLKDFISMLLKFITVGMLMLVSGMLVTMMWGENILEMLYTKDFAQYNQLLVVLMIYFGLSYITSFLGFALTAMRNFKIQPYLIGTVVMTNLVCNWFLVPTYGMMGAAYSMIITSCVQIFVSTIACYFTIKKKKNSIAEEF</sequence>
<feature type="transmembrane region" description="Helical" evidence="6">
    <location>
        <begin position="319"/>
        <end position="338"/>
    </location>
</feature>
<feature type="transmembrane region" description="Helical" evidence="6">
    <location>
        <begin position="350"/>
        <end position="370"/>
    </location>
</feature>
<feature type="transmembrane region" description="Helical" evidence="6">
    <location>
        <begin position="278"/>
        <end position="299"/>
    </location>
</feature>
<evidence type="ECO:0000313" key="7">
    <source>
        <dbReference type="EMBL" id="PFV00499.1"/>
    </source>
</evidence>
<dbReference type="PANTHER" id="PTHR30250:SF11">
    <property type="entry name" value="O-ANTIGEN TRANSPORTER-RELATED"/>
    <property type="match status" value="1"/>
</dbReference>
<dbReference type="EMBL" id="NVDQ01000062">
    <property type="protein sequence ID" value="PFV00499.1"/>
    <property type="molecule type" value="Genomic_DNA"/>
</dbReference>
<keyword evidence="2" id="KW-1003">Cell membrane</keyword>
<evidence type="ECO:0000256" key="6">
    <source>
        <dbReference type="SAM" id="Phobius"/>
    </source>
</evidence>
<evidence type="ECO:0000256" key="5">
    <source>
        <dbReference type="ARBA" id="ARBA00023136"/>
    </source>
</evidence>
<dbReference type="InterPro" id="IPR050833">
    <property type="entry name" value="Poly_Biosynth_Transport"/>
</dbReference>
<keyword evidence="4 6" id="KW-1133">Transmembrane helix</keyword>
<comment type="caution">
    <text evidence="7">The sequence shown here is derived from an EMBL/GenBank/DDBJ whole genome shotgun (WGS) entry which is preliminary data.</text>
</comment>
<accession>A0A9X7B5L8</accession>
<evidence type="ECO:0000256" key="2">
    <source>
        <dbReference type="ARBA" id="ARBA00022475"/>
    </source>
</evidence>
<feature type="transmembrane region" description="Helical" evidence="6">
    <location>
        <begin position="12"/>
        <end position="30"/>
    </location>
</feature>
<evidence type="ECO:0000256" key="4">
    <source>
        <dbReference type="ARBA" id="ARBA00022989"/>
    </source>
</evidence>
<feature type="transmembrane region" description="Helical" evidence="6">
    <location>
        <begin position="236"/>
        <end position="257"/>
    </location>
</feature>
<dbReference type="PANTHER" id="PTHR30250">
    <property type="entry name" value="PST FAMILY PREDICTED COLANIC ACID TRANSPORTER"/>
    <property type="match status" value="1"/>
</dbReference>
<feature type="transmembrane region" description="Helical" evidence="6">
    <location>
        <begin position="67"/>
        <end position="96"/>
    </location>
</feature>
<evidence type="ECO:0000256" key="3">
    <source>
        <dbReference type="ARBA" id="ARBA00022692"/>
    </source>
</evidence>
<dbReference type="Pfam" id="PF01943">
    <property type="entry name" value="Polysacc_synt"/>
    <property type="match status" value="1"/>
</dbReference>
<keyword evidence="3 6" id="KW-0812">Transmembrane</keyword>
<feature type="transmembrane region" description="Helical" evidence="6">
    <location>
        <begin position="160"/>
        <end position="177"/>
    </location>
</feature>
<dbReference type="InterPro" id="IPR002797">
    <property type="entry name" value="Polysacc_synth"/>
</dbReference>
<dbReference type="RefSeq" id="WP_098282644.1">
    <property type="nucleotide sequence ID" value="NZ_JAJERM010000009.1"/>
</dbReference>
<evidence type="ECO:0000256" key="1">
    <source>
        <dbReference type="ARBA" id="ARBA00004651"/>
    </source>
</evidence>
<keyword evidence="5 6" id="KW-0472">Membrane</keyword>
<comment type="subcellular location">
    <subcellularLocation>
        <location evidence="1">Cell membrane</location>
        <topology evidence="1">Multi-pass membrane protein</topology>
    </subcellularLocation>
</comment>
<organism evidence="7 8">
    <name type="scientific">Bacillus cereus</name>
    <dbReference type="NCBI Taxonomy" id="1396"/>
    <lineage>
        <taxon>Bacteria</taxon>
        <taxon>Bacillati</taxon>
        <taxon>Bacillota</taxon>
        <taxon>Bacilli</taxon>
        <taxon>Bacillales</taxon>
        <taxon>Bacillaceae</taxon>
        <taxon>Bacillus</taxon>
        <taxon>Bacillus cereus group</taxon>
    </lineage>
</organism>
<name>A0A9X7B5L8_BACCE</name>
<feature type="transmembrane region" description="Helical" evidence="6">
    <location>
        <begin position="136"/>
        <end position="154"/>
    </location>
</feature>
<protein>
    <submittedName>
        <fullName evidence="7">Polysaccharide biosynthesis protein</fullName>
    </submittedName>
</protein>
<dbReference type="AlphaFoldDB" id="A0A9X7B5L8"/>